<evidence type="ECO:0000313" key="11">
    <source>
        <dbReference type="Proteomes" id="UP000186609"/>
    </source>
</evidence>
<keyword evidence="11" id="KW-1185">Reference proteome</keyword>
<organism evidence="10 11">
    <name type="scientific">Rhodoferax koreensis</name>
    <dbReference type="NCBI Taxonomy" id="1842727"/>
    <lineage>
        <taxon>Bacteria</taxon>
        <taxon>Pseudomonadati</taxon>
        <taxon>Pseudomonadota</taxon>
        <taxon>Betaproteobacteria</taxon>
        <taxon>Burkholderiales</taxon>
        <taxon>Comamonadaceae</taxon>
        <taxon>Rhodoferax</taxon>
    </lineage>
</organism>
<dbReference type="GO" id="GO:0006811">
    <property type="term" value="P:monoatomic ion transport"/>
    <property type="evidence" value="ECO:0007669"/>
    <property type="project" value="UniProtKB-KW"/>
</dbReference>
<keyword evidence="6" id="KW-0406">Ion transport</keyword>
<keyword evidence="3" id="KW-0813">Transport</keyword>
<dbReference type="AlphaFoldDB" id="A0A1P8K3E9"/>
<dbReference type="Proteomes" id="UP000186609">
    <property type="component" value="Chromosome"/>
</dbReference>
<comment type="similarity">
    <text evidence="2">Belongs to the porin LamB (TC 1.B.3) family.</text>
</comment>
<evidence type="ECO:0000256" key="8">
    <source>
        <dbReference type="ARBA" id="ARBA00023136"/>
    </source>
</evidence>
<dbReference type="EMBL" id="CP019236">
    <property type="protein sequence ID" value="APW40532.1"/>
    <property type="molecule type" value="Genomic_DNA"/>
</dbReference>
<dbReference type="GO" id="GO:0046930">
    <property type="term" value="C:pore complex"/>
    <property type="evidence" value="ECO:0007669"/>
    <property type="project" value="UniProtKB-KW"/>
</dbReference>
<evidence type="ECO:0000256" key="9">
    <source>
        <dbReference type="ARBA" id="ARBA00023237"/>
    </source>
</evidence>
<evidence type="ECO:0000256" key="1">
    <source>
        <dbReference type="ARBA" id="ARBA00004571"/>
    </source>
</evidence>
<dbReference type="STRING" id="1842727.RD110_07365"/>
<dbReference type="InterPro" id="IPR050286">
    <property type="entry name" value="G_neg_Bact_CarbUptk_Porin"/>
</dbReference>
<evidence type="ECO:0000256" key="2">
    <source>
        <dbReference type="ARBA" id="ARBA00007055"/>
    </source>
</evidence>
<keyword evidence="9" id="KW-0998">Cell outer membrane</keyword>
<proteinExistence type="inferred from homology"/>
<dbReference type="GO" id="GO:0015144">
    <property type="term" value="F:carbohydrate transmembrane transporter activity"/>
    <property type="evidence" value="ECO:0007669"/>
    <property type="project" value="TreeGrafter"/>
</dbReference>
<evidence type="ECO:0000256" key="3">
    <source>
        <dbReference type="ARBA" id="ARBA00022448"/>
    </source>
</evidence>
<dbReference type="SUPFAM" id="SSF56935">
    <property type="entry name" value="Porins"/>
    <property type="match status" value="1"/>
</dbReference>
<evidence type="ECO:0000256" key="7">
    <source>
        <dbReference type="ARBA" id="ARBA00023114"/>
    </source>
</evidence>
<dbReference type="InterPro" id="IPR003192">
    <property type="entry name" value="Porin_LamB"/>
</dbReference>
<keyword evidence="8" id="KW-0472">Membrane</keyword>
<dbReference type="GO" id="GO:0015774">
    <property type="term" value="P:polysaccharide transport"/>
    <property type="evidence" value="ECO:0007669"/>
    <property type="project" value="TreeGrafter"/>
</dbReference>
<evidence type="ECO:0000313" key="10">
    <source>
        <dbReference type="EMBL" id="APW40532.1"/>
    </source>
</evidence>
<protein>
    <submittedName>
        <fullName evidence="10">Maltoporin</fullName>
    </submittedName>
</protein>
<keyword evidence="4" id="KW-1134">Transmembrane beta strand</keyword>
<keyword evidence="5" id="KW-0812">Transmembrane</keyword>
<sequence>MAKKISTATGLDLWGYARGGFYGAAGSQPKAGYQLGGDLQHYRLGNEGDNYIEFGLGRKFDLGEGLKWGVYYMPKVYNGTSGTAQVYSDISGLEFAPNLSFWAGQRFHRIQDVHILDNWVMEDGDNYGAGVDGIAVGGGKLNLSVYSDGNSDNHNTSSNNGKRMNFQLVDLPVNPGGLLSLTGGVIGGSYALGKKGGALGLLHNQKDFLVKGLTNSLFLQASNGHAALNGKFYNLDDVNGVAQAGAKQARIIEAINWQVGKFGGQALVGYQTRTPDSGPSDGVKTKDLSVGGRVSYGVARQVKLLGEVGLTSRAIDGQDKQRLYKSTAAVAFSPNTDFWTRPEFRVYLTRANWNDAAATANSSSFGTNGRKSATSFGVQMEVWWQ</sequence>
<dbReference type="KEGG" id="rhy:RD110_07365"/>
<reference evidence="10 11" key="1">
    <citation type="submission" date="2017-01" db="EMBL/GenBank/DDBJ databases">
        <authorList>
            <person name="Mah S.A."/>
            <person name="Swanson W.J."/>
            <person name="Moy G.W."/>
            <person name="Vacquier V.D."/>
        </authorList>
    </citation>
    <scope>NUCLEOTIDE SEQUENCE [LARGE SCALE GENOMIC DNA]</scope>
    <source>
        <strain evidence="10 11">DCY110</strain>
    </source>
</reference>
<dbReference type="PANTHER" id="PTHR38762:SF1">
    <property type="entry name" value="CRYPTIC OUTER MEMBRANE PORIN BGLH-RELATED"/>
    <property type="match status" value="1"/>
</dbReference>
<dbReference type="Pfam" id="PF02264">
    <property type="entry name" value="LamB"/>
    <property type="match status" value="1"/>
</dbReference>
<dbReference type="GO" id="GO:0015288">
    <property type="term" value="F:porin activity"/>
    <property type="evidence" value="ECO:0007669"/>
    <property type="project" value="UniProtKB-KW"/>
</dbReference>
<keyword evidence="7" id="KW-0626">Porin</keyword>
<dbReference type="PANTHER" id="PTHR38762">
    <property type="entry name" value="CRYPTIC OUTER MEMBRANE PORIN BGLH-RELATED"/>
    <property type="match status" value="1"/>
</dbReference>
<dbReference type="GO" id="GO:0009279">
    <property type="term" value="C:cell outer membrane"/>
    <property type="evidence" value="ECO:0007669"/>
    <property type="project" value="UniProtKB-SubCell"/>
</dbReference>
<evidence type="ECO:0000256" key="5">
    <source>
        <dbReference type="ARBA" id="ARBA00022692"/>
    </source>
</evidence>
<comment type="subcellular location">
    <subcellularLocation>
        <location evidence="1">Cell outer membrane</location>
        <topology evidence="1">Multi-pass membrane protein</topology>
    </subcellularLocation>
</comment>
<dbReference type="InterPro" id="IPR036998">
    <property type="entry name" value="Porin_LamB_sf"/>
</dbReference>
<accession>A0A1P8K3E9</accession>
<dbReference type="Gene3D" id="2.40.170.10">
    <property type="entry name" value="Porin, LamB type"/>
    <property type="match status" value="1"/>
</dbReference>
<evidence type="ECO:0000256" key="6">
    <source>
        <dbReference type="ARBA" id="ARBA00023065"/>
    </source>
</evidence>
<name>A0A1P8K3E9_9BURK</name>
<evidence type="ECO:0000256" key="4">
    <source>
        <dbReference type="ARBA" id="ARBA00022452"/>
    </source>
</evidence>
<gene>
    <name evidence="10" type="ORF">RD110_07365</name>
</gene>